<keyword evidence="4" id="KW-1185">Reference proteome</keyword>
<dbReference type="Proteomes" id="UP001430377">
    <property type="component" value="Unassembled WGS sequence"/>
</dbReference>
<dbReference type="EMBL" id="RKLR01000002">
    <property type="protein sequence ID" value="MBX0322718.1"/>
    <property type="molecule type" value="Genomic_DNA"/>
</dbReference>
<dbReference type="AlphaFoldDB" id="A0AAW4PMD3"/>
<comment type="caution">
    <text evidence="3">The sequence shown here is derived from an EMBL/GenBank/DDBJ whole genome shotgun (WGS) entry which is preliminary data.</text>
</comment>
<evidence type="ECO:0000256" key="1">
    <source>
        <dbReference type="SAM" id="MobiDB-lite"/>
    </source>
</evidence>
<dbReference type="Gene3D" id="3.40.50.720">
    <property type="entry name" value="NAD(P)-binding Rossmann-like Domain"/>
    <property type="match status" value="1"/>
</dbReference>
<dbReference type="SUPFAM" id="SSF51735">
    <property type="entry name" value="NAD(P)-binding Rossmann-fold domains"/>
    <property type="match status" value="1"/>
</dbReference>
<gene>
    <name evidence="3" type="ORF">EGH21_06710</name>
</gene>
<evidence type="ECO:0000259" key="2">
    <source>
        <dbReference type="Pfam" id="PF13460"/>
    </source>
</evidence>
<proteinExistence type="predicted"/>
<feature type="compositionally biased region" description="Basic and acidic residues" evidence="1">
    <location>
        <begin position="317"/>
        <end position="329"/>
    </location>
</feature>
<protein>
    <submittedName>
        <fullName evidence="3">NAD(P)H-binding protein</fullName>
    </submittedName>
</protein>
<organism evidence="3 4">
    <name type="scientific">Haloarcula rubra</name>
    <dbReference type="NCBI Taxonomy" id="2487747"/>
    <lineage>
        <taxon>Archaea</taxon>
        <taxon>Methanobacteriati</taxon>
        <taxon>Methanobacteriota</taxon>
        <taxon>Stenosarchaea group</taxon>
        <taxon>Halobacteria</taxon>
        <taxon>Halobacteriales</taxon>
        <taxon>Haloarculaceae</taxon>
        <taxon>Haloarcula</taxon>
    </lineage>
</organism>
<dbReference type="PANTHER" id="PTHR12126:SF11">
    <property type="entry name" value="NADH DEHYDROGENASE [UBIQUINONE] 1 ALPHA SUBCOMPLEX SUBUNIT 9, MITOCHONDRIAL"/>
    <property type="match status" value="1"/>
</dbReference>
<dbReference type="Pfam" id="PF13460">
    <property type="entry name" value="NAD_binding_10"/>
    <property type="match status" value="1"/>
</dbReference>
<dbReference type="InterPro" id="IPR016040">
    <property type="entry name" value="NAD(P)-bd_dom"/>
</dbReference>
<accession>A0AAW4PMD3</accession>
<feature type="region of interest" description="Disordered" evidence="1">
    <location>
        <begin position="291"/>
        <end position="343"/>
    </location>
</feature>
<feature type="domain" description="NAD(P)-binding" evidence="2">
    <location>
        <begin position="7"/>
        <end position="130"/>
    </location>
</feature>
<dbReference type="InterPro" id="IPR051207">
    <property type="entry name" value="ComplexI_NDUFA9_subunit"/>
</dbReference>
<sequence>MHVLVTGATGFVGSHLVPALRAAGHDVRALVRDPSTYDPPDGVDVATGDLLEPGSFEAALDGVDAAYYLVHSMRAGDDYAERDRRAARNFRAAADDAGVDRVVYLGGLGEDEEIRSEHLRSRREVEYLLADGAYDLTALRAAIVIGTGSASFRLIRELNARLPLMLTPQWVRTDCHPIAIEDVVEYLVGVLETPSTAGETYEIGGPEVMTYAEILRRTGEVMHDAEPRIVPIPILSPRLSALSIGLVTDVPSTVAKPLIRGLKTPVVASDDSIQQAVPVTLTPFDEAVGRALDGTRGTRRVPAVADGGGRADGQRPSSDRPPDGSESRTRNSPASRSEGGESE</sequence>
<evidence type="ECO:0000313" key="4">
    <source>
        <dbReference type="Proteomes" id="UP001430377"/>
    </source>
</evidence>
<dbReference type="GO" id="GO:0044877">
    <property type="term" value="F:protein-containing complex binding"/>
    <property type="evidence" value="ECO:0007669"/>
    <property type="project" value="TreeGrafter"/>
</dbReference>
<reference evidence="3 4" key="1">
    <citation type="submission" date="2021-06" db="EMBL/GenBank/DDBJ databases">
        <title>Halomicroarcula sp. a new haloarchaeum isolated from saline soil.</title>
        <authorList>
            <person name="Duran-Viseras A."/>
            <person name="Sanchez-Porro C."/>
            <person name="Ventosa A."/>
        </authorList>
    </citation>
    <scope>NUCLEOTIDE SEQUENCE [LARGE SCALE GENOMIC DNA]</scope>
    <source>
        <strain evidence="3 4">F13</strain>
    </source>
</reference>
<name>A0AAW4PMD3_9EURY</name>
<dbReference type="PANTHER" id="PTHR12126">
    <property type="entry name" value="NADH-UBIQUINONE OXIDOREDUCTASE 39 KDA SUBUNIT-RELATED"/>
    <property type="match status" value="1"/>
</dbReference>
<dbReference type="InterPro" id="IPR036291">
    <property type="entry name" value="NAD(P)-bd_dom_sf"/>
</dbReference>
<dbReference type="RefSeq" id="WP_220617702.1">
    <property type="nucleotide sequence ID" value="NZ_RKLR01000002.1"/>
</dbReference>
<evidence type="ECO:0000313" key="3">
    <source>
        <dbReference type="EMBL" id="MBX0322718.1"/>
    </source>
</evidence>